<evidence type="ECO:0000313" key="2">
    <source>
        <dbReference type="EMBL" id="PNP38782.1"/>
    </source>
</evidence>
<dbReference type="EMBL" id="MTYH01000098">
    <property type="protein sequence ID" value="PNP38782.1"/>
    <property type="molecule type" value="Genomic_DNA"/>
</dbReference>
<sequence length="193" mass="21299">MHTGPQSASGSSVISWLSNLSINIFAPSNYGLADLYYDATLIRVPYRTGVVWKWYTYWGTLVLEGSNWMRRCFVRPRQVAAGLIFRPDGGVMSGQSSPLVHLGFWALWASPEGFAGYGRDGNLKTLDMNNSQASQSPRQQRVGVSVIRSVLDEVEKAGSQKTEILIVGHSLGGAVSWYVSTDTRGYPDFLEND</sequence>
<name>A0A2K0SZT1_9HYPO</name>
<dbReference type="Gene3D" id="3.40.50.1820">
    <property type="entry name" value="alpha/beta hydrolase"/>
    <property type="match status" value="1"/>
</dbReference>
<dbReference type="Pfam" id="PF01764">
    <property type="entry name" value="Lipase_3"/>
    <property type="match status" value="1"/>
</dbReference>
<evidence type="ECO:0000313" key="3">
    <source>
        <dbReference type="Proteomes" id="UP000236546"/>
    </source>
</evidence>
<reference evidence="2 3" key="1">
    <citation type="submission" date="2017-02" db="EMBL/GenBank/DDBJ databases">
        <title>Genomes of Trichoderma spp. with biocontrol activity.</title>
        <authorList>
            <person name="Gardiner D."/>
            <person name="Kazan K."/>
            <person name="Vos C."/>
            <person name="Harvey P."/>
        </authorList>
    </citation>
    <scope>NUCLEOTIDE SEQUENCE [LARGE SCALE GENOMIC DNA]</scope>
    <source>
        <strain evidence="2 3">A5MH</strain>
    </source>
</reference>
<protein>
    <recommendedName>
        <fullName evidence="1">Fungal lipase-type domain-containing protein</fullName>
    </recommendedName>
</protein>
<dbReference type="SUPFAM" id="SSF53474">
    <property type="entry name" value="alpha/beta-Hydrolases"/>
    <property type="match status" value="1"/>
</dbReference>
<dbReference type="AlphaFoldDB" id="A0A2K0SZT1"/>
<dbReference type="GO" id="GO:0006629">
    <property type="term" value="P:lipid metabolic process"/>
    <property type="evidence" value="ECO:0007669"/>
    <property type="project" value="InterPro"/>
</dbReference>
<gene>
    <name evidence="2" type="ORF">TGAMA5MH_09005</name>
</gene>
<proteinExistence type="predicted"/>
<accession>A0A2K0SZT1</accession>
<feature type="domain" description="Fungal lipase-type" evidence="1">
    <location>
        <begin position="92"/>
        <end position="181"/>
    </location>
</feature>
<organism evidence="2 3">
    <name type="scientific">Trichoderma gamsii</name>
    <dbReference type="NCBI Taxonomy" id="398673"/>
    <lineage>
        <taxon>Eukaryota</taxon>
        <taxon>Fungi</taxon>
        <taxon>Dikarya</taxon>
        <taxon>Ascomycota</taxon>
        <taxon>Pezizomycotina</taxon>
        <taxon>Sordariomycetes</taxon>
        <taxon>Hypocreomycetidae</taxon>
        <taxon>Hypocreales</taxon>
        <taxon>Hypocreaceae</taxon>
        <taxon>Trichoderma</taxon>
    </lineage>
</organism>
<dbReference type="InterPro" id="IPR029058">
    <property type="entry name" value="AB_hydrolase_fold"/>
</dbReference>
<evidence type="ECO:0000259" key="1">
    <source>
        <dbReference type="Pfam" id="PF01764"/>
    </source>
</evidence>
<dbReference type="InterPro" id="IPR002921">
    <property type="entry name" value="Fungal_lipase-type"/>
</dbReference>
<dbReference type="OrthoDB" id="426718at2759"/>
<comment type="caution">
    <text evidence="2">The sequence shown here is derived from an EMBL/GenBank/DDBJ whole genome shotgun (WGS) entry which is preliminary data.</text>
</comment>
<dbReference type="Proteomes" id="UP000236546">
    <property type="component" value="Unassembled WGS sequence"/>
</dbReference>